<dbReference type="SUPFAM" id="SSF57903">
    <property type="entry name" value="FYVE/PHD zinc finger"/>
    <property type="match status" value="1"/>
</dbReference>
<feature type="compositionally biased region" description="Basic and acidic residues" evidence="5">
    <location>
        <begin position="253"/>
        <end position="263"/>
    </location>
</feature>
<dbReference type="VEuPathDB" id="FungiDB:ATCC64974_15570"/>
<proteinExistence type="predicted"/>
<evidence type="ECO:0000256" key="1">
    <source>
        <dbReference type="ARBA" id="ARBA00022723"/>
    </source>
</evidence>
<dbReference type="Gene3D" id="3.30.40.10">
    <property type="entry name" value="Zinc/RING finger domain, C3HC4 (zinc finger)"/>
    <property type="match status" value="1"/>
</dbReference>
<evidence type="ECO:0000259" key="6">
    <source>
        <dbReference type="PROSITE" id="PS50178"/>
    </source>
</evidence>
<dbReference type="PANTHER" id="PTHR23164">
    <property type="entry name" value="EARLY ENDOSOME ANTIGEN 1"/>
    <property type="match status" value="1"/>
</dbReference>
<evidence type="ECO:0000256" key="4">
    <source>
        <dbReference type="PROSITE-ProRule" id="PRU00091"/>
    </source>
</evidence>
<dbReference type="InterPro" id="IPR000306">
    <property type="entry name" value="Znf_FYVE"/>
</dbReference>
<evidence type="ECO:0000313" key="7">
    <source>
        <dbReference type="EMBL" id="GAQ34333.1"/>
    </source>
</evidence>
<sequence length="290" mass="31752">MATHVVTATTTAPAFTGKQISVYGHPSPVNSAETSPANNSPTSPRYQHLPLQSKQLRPLKGPLYVPAALRPTERPQKASSPPTPPRSVHGSHGSLDSLNEGEVGVPVTRRSTMESYNSGPAVSKLAEDEWMKNEHLGEVTGLPTRDHWKADSASPNCDSPTCRSSFGLFLRRHHCRHCGHVFCSSHTPHVVPLDQNARFHPDGVPSRACDLCWSAYQRWEESRTERLSKIQSLLDAQSRASDSDNEEYNTASDRSDISPDENAKPALTGVLAQSTEIAASVPRGWNWSTF</sequence>
<dbReference type="InterPro" id="IPR017455">
    <property type="entry name" value="Znf_FYVE-rel"/>
</dbReference>
<keyword evidence="1" id="KW-0479">Metal-binding</keyword>
<dbReference type="VEuPathDB" id="FungiDB:M747DRAFT_97948"/>
<dbReference type="PROSITE" id="PS50178">
    <property type="entry name" value="ZF_FYVE"/>
    <property type="match status" value="1"/>
</dbReference>
<evidence type="ECO:0000256" key="2">
    <source>
        <dbReference type="ARBA" id="ARBA00022771"/>
    </source>
</evidence>
<keyword evidence="3" id="KW-0862">Zinc</keyword>
<dbReference type="Pfam" id="PF01363">
    <property type="entry name" value="FYVE"/>
    <property type="match status" value="1"/>
</dbReference>
<dbReference type="Proteomes" id="UP000068243">
    <property type="component" value="Unassembled WGS sequence"/>
</dbReference>
<keyword evidence="2 4" id="KW-0863">Zinc-finger</keyword>
<dbReference type="GO" id="GO:0008270">
    <property type="term" value="F:zinc ion binding"/>
    <property type="evidence" value="ECO:0007669"/>
    <property type="project" value="UniProtKB-KW"/>
</dbReference>
<dbReference type="VEuPathDB" id="FungiDB:ASPNIDRAFT2_1008544"/>
<dbReference type="InterPro" id="IPR011011">
    <property type="entry name" value="Znf_FYVE_PHD"/>
</dbReference>
<dbReference type="PANTHER" id="PTHR23164:SF30">
    <property type="entry name" value="EARLY ENDOSOME ANTIGEN 1"/>
    <property type="match status" value="1"/>
</dbReference>
<dbReference type="CDD" id="cd15760">
    <property type="entry name" value="FYVE_scVPS27p_like"/>
    <property type="match status" value="1"/>
</dbReference>
<dbReference type="InterPro" id="IPR013083">
    <property type="entry name" value="Znf_RING/FYVE/PHD"/>
</dbReference>
<dbReference type="AlphaFoldDB" id="A0A100I455"/>
<dbReference type="VEuPathDB" id="FungiDB:An01g09650"/>
<comment type="caution">
    <text evidence="7">The sequence shown here is derived from an EMBL/GenBank/DDBJ whole genome shotgun (WGS) entry which is preliminary data.</text>
</comment>
<dbReference type="OrthoDB" id="10018316at2759"/>
<accession>A0A100I455</accession>
<dbReference type="OMA" id="LDQDANY"/>
<organism evidence="7 8">
    <name type="scientific">Aspergillus niger</name>
    <dbReference type="NCBI Taxonomy" id="5061"/>
    <lineage>
        <taxon>Eukaryota</taxon>
        <taxon>Fungi</taxon>
        <taxon>Dikarya</taxon>
        <taxon>Ascomycota</taxon>
        <taxon>Pezizomycotina</taxon>
        <taxon>Eurotiomycetes</taxon>
        <taxon>Eurotiomycetidae</taxon>
        <taxon>Eurotiales</taxon>
        <taxon>Aspergillaceae</taxon>
        <taxon>Aspergillus</taxon>
        <taxon>Aspergillus subgen. Circumdati</taxon>
    </lineage>
</organism>
<protein>
    <submittedName>
        <fullName evidence="7">FYVE domain protein</fullName>
    </submittedName>
</protein>
<reference evidence="8" key="1">
    <citation type="journal article" date="2016" name="Genome Announc.">
        <title>Draft genome sequence of Aspergillus niger strain An76.</title>
        <authorList>
            <person name="Gong W."/>
            <person name="Cheng Z."/>
            <person name="Zhang H."/>
            <person name="Liu L."/>
            <person name="Gao P."/>
            <person name="Wang L."/>
        </authorList>
    </citation>
    <scope>NUCLEOTIDE SEQUENCE [LARGE SCALE GENOMIC DNA]</scope>
    <source>
        <strain evidence="8">An76</strain>
    </source>
</reference>
<evidence type="ECO:0000256" key="5">
    <source>
        <dbReference type="SAM" id="MobiDB-lite"/>
    </source>
</evidence>
<evidence type="ECO:0000313" key="8">
    <source>
        <dbReference type="Proteomes" id="UP000068243"/>
    </source>
</evidence>
<feature type="region of interest" description="Disordered" evidence="5">
    <location>
        <begin position="236"/>
        <end position="263"/>
    </location>
</feature>
<dbReference type="PaxDb" id="5061-CADANGAP00000936"/>
<name>A0A100I455_ASPNG</name>
<evidence type="ECO:0000256" key="3">
    <source>
        <dbReference type="ARBA" id="ARBA00022833"/>
    </source>
</evidence>
<dbReference type="EMBL" id="BCMY01000001">
    <property type="protein sequence ID" value="GAQ34333.1"/>
    <property type="molecule type" value="Genomic_DNA"/>
</dbReference>
<dbReference type="SMART" id="SM00064">
    <property type="entry name" value="FYVE"/>
    <property type="match status" value="1"/>
</dbReference>
<feature type="compositionally biased region" description="Polar residues" evidence="5">
    <location>
        <begin position="28"/>
        <end position="55"/>
    </location>
</feature>
<feature type="domain" description="FYVE-type" evidence="6">
    <location>
        <begin position="162"/>
        <end position="217"/>
    </location>
</feature>
<feature type="region of interest" description="Disordered" evidence="5">
    <location>
        <begin position="19"/>
        <end position="102"/>
    </location>
</feature>
<gene>
    <name evidence="7" type="ORF">ABL_00640</name>
</gene>